<reference evidence="2" key="2">
    <citation type="journal article" date="2007" name="Physiol. Plantarum">
        <title>Molecular characterization of NBS-LRR-RGAs in the rose genome.</title>
        <authorList>
            <person name="Hattendorf A."/>
            <person name="Debener T."/>
        </authorList>
    </citation>
    <scope>NUCLEOTIDE SEQUENCE</scope>
</reference>
<dbReference type="Gene3D" id="1.10.8.430">
    <property type="entry name" value="Helical domain of apoptotic protease-activating factors"/>
    <property type="match status" value="1"/>
</dbReference>
<dbReference type="GO" id="GO:0043531">
    <property type="term" value="F:ADP binding"/>
    <property type="evidence" value="ECO:0007669"/>
    <property type="project" value="InterPro"/>
</dbReference>
<evidence type="ECO:0000259" key="1">
    <source>
        <dbReference type="Pfam" id="PF00931"/>
    </source>
</evidence>
<reference evidence="2" key="1">
    <citation type="thesis" date="2005" institute="Department of Horticulture" country="University of Hannover, Hannover, Germany">
        <title>Molekulargenetische Charakterisierung von Resistenzgenanaloga im Rosengenom als Basis fur die Resistenzzuechtung.</title>
        <authorList>
            <person name="Hattendorf A."/>
        </authorList>
    </citation>
    <scope>NUCLEOTIDE SEQUENCE</scope>
</reference>
<dbReference type="PRINTS" id="PR00364">
    <property type="entry name" value="DISEASERSIST"/>
</dbReference>
<dbReference type="InterPro" id="IPR042197">
    <property type="entry name" value="Apaf_helical"/>
</dbReference>
<sequence>VARAVYHHIRDDFESSCFLSNVRERSKKDGLVSLQEELLSRMLSTEIGIEDEYAGAALIKKRLCRRRVLVVIDDVDDLTQLENLAGCHDWFGPRSRIIITTTDVHLLKAYGDSVDSIYEATGLLYGESLKLLCLKAFKKSQPPENYRHLCHHILNYARRLPLALQVIGSFLCGRSMGEWVSAIDRLKNKPERSIINVLQISFDGLGETEKEIFL</sequence>
<dbReference type="Pfam" id="PF00931">
    <property type="entry name" value="NB-ARC"/>
    <property type="match status" value="1"/>
</dbReference>
<dbReference type="PANTHER" id="PTHR11017">
    <property type="entry name" value="LEUCINE-RICH REPEAT-CONTAINING PROTEIN"/>
    <property type="match status" value="1"/>
</dbReference>
<accession>Q3ZUU9</accession>
<feature type="non-terminal residue" evidence="2">
    <location>
        <position position="214"/>
    </location>
</feature>
<feature type="non-terminal residue" evidence="2">
    <location>
        <position position="1"/>
    </location>
</feature>
<name>Q3ZUU9_ROSHC</name>
<protein>
    <submittedName>
        <fullName evidence="2">Putative TIR-NBS-LRR resistance protein</fullName>
    </submittedName>
</protein>
<dbReference type="FunFam" id="1.10.8.430:FF:000002">
    <property type="entry name" value="Disease resistance protein (TIR-NBS-LRR class)"/>
    <property type="match status" value="1"/>
</dbReference>
<dbReference type="InterPro" id="IPR027417">
    <property type="entry name" value="P-loop_NTPase"/>
</dbReference>
<proteinExistence type="predicted"/>
<evidence type="ECO:0000313" key="2">
    <source>
        <dbReference type="EMBL" id="CAJ27132.1"/>
    </source>
</evidence>
<dbReference type="Gene3D" id="3.40.50.300">
    <property type="entry name" value="P-loop containing nucleotide triphosphate hydrolases"/>
    <property type="match status" value="1"/>
</dbReference>
<dbReference type="GO" id="GO:0006952">
    <property type="term" value="P:defense response"/>
    <property type="evidence" value="ECO:0007669"/>
    <property type="project" value="InterPro"/>
</dbReference>
<dbReference type="InterPro" id="IPR002182">
    <property type="entry name" value="NB-ARC"/>
</dbReference>
<gene>
    <name evidence="2" type="primary">brp20</name>
</gene>
<dbReference type="InterPro" id="IPR044974">
    <property type="entry name" value="Disease_R_plants"/>
</dbReference>
<dbReference type="SUPFAM" id="SSF52540">
    <property type="entry name" value="P-loop containing nucleoside triphosphate hydrolases"/>
    <property type="match status" value="1"/>
</dbReference>
<feature type="domain" description="NB-ARC" evidence="1">
    <location>
        <begin position="9"/>
        <end position="140"/>
    </location>
</feature>
<dbReference type="EMBL" id="AM075228">
    <property type="protein sequence ID" value="CAJ27132.1"/>
    <property type="molecule type" value="Genomic_DNA"/>
</dbReference>
<dbReference type="PANTHER" id="PTHR11017:SF573">
    <property type="entry name" value="ADP-RIBOSYL CYCLASE_CYCLIC ADP-RIBOSE HYDROLASE"/>
    <property type="match status" value="1"/>
</dbReference>
<dbReference type="AlphaFoldDB" id="Q3ZUU9"/>
<organism evidence="2">
    <name type="scientific">Rosa hybrid cultivar</name>
    <dbReference type="NCBI Taxonomy" id="128735"/>
    <lineage>
        <taxon>Eukaryota</taxon>
        <taxon>Viridiplantae</taxon>
        <taxon>Streptophyta</taxon>
        <taxon>Embryophyta</taxon>
        <taxon>Tracheophyta</taxon>
        <taxon>Spermatophyta</taxon>
        <taxon>Magnoliopsida</taxon>
        <taxon>eudicotyledons</taxon>
        <taxon>Gunneridae</taxon>
        <taxon>Pentapetalae</taxon>
        <taxon>rosids</taxon>
        <taxon>fabids</taxon>
        <taxon>Rosales</taxon>
        <taxon>Rosaceae</taxon>
        <taxon>Rosoideae</taxon>
        <taxon>Rosoideae incertae sedis</taxon>
        <taxon>Rosa</taxon>
    </lineage>
</organism>